<organism evidence="7 8">
    <name type="scientific">Hymenoscyphus albidus</name>
    <dbReference type="NCBI Taxonomy" id="595503"/>
    <lineage>
        <taxon>Eukaryota</taxon>
        <taxon>Fungi</taxon>
        <taxon>Dikarya</taxon>
        <taxon>Ascomycota</taxon>
        <taxon>Pezizomycotina</taxon>
        <taxon>Leotiomycetes</taxon>
        <taxon>Helotiales</taxon>
        <taxon>Helotiaceae</taxon>
        <taxon>Hymenoscyphus</taxon>
    </lineage>
</organism>
<keyword evidence="4" id="KW-0472">Membrane</keyword>
<protein>
    <recommendedName>
        <fullName evidence="6">Peroxin/Ferlin domain-containing protein</fullName>
    </recommendedName>
</protein>
<feature type="compositionally biased region" description="Low complexity" evidence="5">
    <location>
        <begin position="521"/>
        <end position="534"/>
    </location>
</feature>
<evidence type="ECO:0000313" key="8">
    <source>
        <dbReference type="Proteomes" id="UP000701801"/>
    </source>
</evidence>
<dbReference type="Proteomes" id="UP000701801">
    <property type="component" value="Unassembled WGS sequence"/>
</dbReference>
<dbReference type="InterPro" id="IPR010482">
    <property type="entry name" value="TECPR1-like_DysF"/>
</dbReference>
<dbReference type="GO" id="GO:0007031">
    <property type="term" value="P:peroxisome organization"/>
    <property type="evidence" value="ECO:0007669"/>
    <property type="project" value="TreeGrafter"/>
</dbReference>
<dbReference type="InterPro" id="IPR052646">
    <property type="entry name" value="Peroxisomal_PEX28-32"/>
</dbReference>
<name>A0A9N9LN43_9HELO</name>
<evidence type="ECO:0000256" key="4">
    <source>
        <dbReference type="ARBA" id="ARBA00023136"/>
    </source>
</evidence>
<dbReference type="PANTHER" id="PTHR31679:SF2">
    <property type="entry name" value="PEROXISOMAL MEMBRANE PROTEIN PEX30-RELATED"/>
    <property type="match status" value="1"/>
</dbReference>
<feature type="compositionally biased region" description="Low complexity" evidence="5">
    <location>
        <begin position="543"/>
        <end position="560"/>
    </location>
</feature>
<keyword evidence="2" id="KW-0812">Transmembrane</keyword>
<feature type="region of interest" description="Disordered" evidence="5">
    <location>
        <begin position="459"/>
        <end position="585"/>
    </location>
</feature>
<dbReference type="InterPro" id="IPR006614">
    <property type="entry name" value="Peroxin/Ferlin"/>
</dbReference>
<dbReference type="OrthoDB" id="5586090at2759"/>
<evidence type="ECO:0000256" key="3">
    <source>
        <dbReference type="ARBA" id="ARBA00022989"/>
    </source>
</evidence>
<keyword evidence="3" id="KW-1133">Transmembrane helix</keyword>
<evidence type="ECO:0000259" key="6">
    <source>
        <dbReference type="SMART" id="SM00693"/>
    </source>
</evidence>
<proteinExistence type="predicted"/>
<evidence type="ECO:0000256" key="2">
    <source>
        <dbReference type="ARBA" id="ARBA00022692"/>
    </source>
</evidence>
<accession>A0A9N9LN43</accession>
<evidence type="ECO:0000256" key="5">
    <source>
        <dbReference type="SAM" id="MobiDB-lite"/>
    </source>
</evidence>
<keyword evidence="8" id="KW-1185">Reference proteome</keyword>
<dbReference type="Pfam" id="PF06398">
    <property type="entry name" value="Pex24p"/>
    <property type="match status" value="1"/>
</dbReference>
<reference evidence="7" key="1">
    <citation type="submission" date="2021-07" db="EMBL/GenBank/DDBJ databases">
        <authorList>
            <person name="Durling M."/>
        </authorList>
    </citation>
    <scope>NUCLEOTIDE SEQUENCE</scope>
</reference>
<evidence type="ECO:0000256" key="1">
    <source>
        <dbReference type="ARBA" id="ARBA00004127"/>
    </source>
</evidence>
<feature type="domain" description="Peroxin/Ferlin" evidence="6">
    <location>
        <begin position="335"/>
        <end position="403"/>
    </location>
</feature>
<dbReference type="GO" id="GO:0012505">
    <property type="term" value="C:endomembrane system"/>
    <property type="evidence" value="ECO:0007669"/>
    <property type="project" value="UniProtKB-SubCell"/>
</dbReference>
<dbReference type="AlphaFoldDB" id="A0A9N9LN43"/>
<dbReference type="GO" id="GO:0005778">
    <property type="term" value="C:peroxisomal membrane"/>
    <property type="evidence" value="ECO:0007669"/>
    <property type="project" value="UniProtKB-ARBA"/>
</dbReference>
<dbReference type="SMART" id="SM00693">
    <property type="entry name" value="DysFN"/>
    <property type="match status" value="1"/>
</dbReference>
<feature type="compositionally biased region" description="Low complexity" evidence="5">
    <location>
        <begin position="462"/>
        <end position="511"/>
    </location>
</feature>
<comment type="caution">
    <text evidence="7">The sequence shown here is derived from an EMBL/GenBank/DDBJ whole genome shotgun (WGS) entry which is preliminary data.</text>
</comment>
<sequence length="585" mass="65032">MAAFETPWMMASTLTSSRREDDGSSVHSHDPNPLTVASFSPVTLSHVSSANKQRSTILVHQKSPLLIATPPQITRALAYSHPFLLPLNKLVGLLTWTTDDPWESFLLVAGFWAVVLYGDTLMRYAGPVVVVIGLILGMYSRRYSPLSSTGVTGEKLKKGHKREASEATNTKHQKTLDEIVETLKIFTSRCNVLLDPLLELTDFLSTQRTATSATTRPALTTLLLRILLVTPLWIVLTLRPIHIITTKRVVLVSGTLFLTWHSRPTRVSRTILWRSALVRLFCTVITGLHFAEVLPTPSENEEKPKLPPRRPTSAYQEKAQLAATAAAKRRPDAPGVKFTFILYENQRRWLGLGWTSSLFGYERASWTDEHLNAAPAREDFELPDVEEGAARWRWVDKSEWLVEGAGEKDEGGTKANDDASNGGTGWIYYDNKWQNGRRGVDGWGKYTRRRKWYRDAELVEVSPSTEITPSPTPTSMSPTRTNTNHETTTTSTTVSPVLFSTSTSTTSEPPLDYAEKESLRSDNSSTKSNSKNLTPGALRRRGTGSTTTRGSRRSSTSFGTGDDDRPHTLTEADWGIGDDARMGLE</sequence>
<dbReference type="PANTHER" id="PTHR31679">
    <property type="entry name" value="PEROXISOMAL MEMBRANE PROTEIN PEX30-RELATED"/>
    <property type="match status" value="1"/>
</dbReference>
<dbReference type="EMBL" id="CAJVRM010000107">
    <property type="protein sequence ID" value="CAG8974496.1"/>
    <property type="molecule type" value="Genomic_DNA"/>
</dbReference>
<gene>
    <name evidence="7" type="ORF">HYALB_00009030</name>
</gene>
<comment type="subcellular location">
    <subcellularLocation>
        <location evidence="1">Endomembrane system</location>
        <topology evidence="1">Multi-pass membrane protein</topology>
    </subcellularLocation>
</comment>
<evidence type="ECO:0000313" key="7">
    <source>
        <dbReference type="EMBL" id="CAG8974496.1"/>
    </source>
</evidence>